<dbReference type="InterPro" id="IPR040233">
    <property type="entry name" value="CCD97-like_C"/>
</dbReference>
<dbReference type="EMBL" id="JBBNAG010000011">
    <property type="protein sequence ID" value="KAK9094987.1"/>
    <property type="molecule type" value="Genomic_DNA"/>
</dbReference>
<sequence length="242" mass="27236">MQETATTTAIMEEEAMAERLSSLDTLYFPRSFQPSAATPSQRKSILLDLLRRDPAVFLERYGDRLTADELRQFEAKRGGGSGGGDYEAGEGGELLLGGRDEGEGAVPAPRVFGEVSGREREGDGAAGERWSETLLRRCEEAVLVEKIRAEQMRLGVDEKDWVNPNGVNNARAGEETHKKTRLSEAEMQDQMENFTYIMQQKFLSGEDTEHLDYSKIDNDETLDDHWLREADLDAEDKYFSED</sequence>
<evidence type="ECO:0000259" key="2">
    <source>
        <dbReference type="Pfam" id="PF09747"/>
    </source>
</evidence>
<organism evidence="3 4">
    <name type="scientific">Stephania cephalantha</name>
    <dbReference type="NCBI Taxonomy" id="152367"/>
    <lineage>
        <taxon>Eukaryota</taxon>
        <taxon>Viridiplantae</taxon>
        <taxon>Streptophyta</taxon>
        <taxon>Embryophyta</taxon>
        <taxon>Tracheophyta</taxon>
        <taxon>Spermatophyta</taxon>
        <taxon>Magnoliopsida</taxon>
        <taxon>Ranunculales</taxon>
        <taxon>Menispermaceae</taxon>
        <taxon>Menispermoideae</taxon>
        <taxon>Cissampelideae</taxon>
        <taxon>Stephania</taxon>
    </lineage>
</organism>
<evidence type="ECO:0000256" key="1">
    <source>
        <dbReference type="SAM" id="MobiDB-lite"/>
    </source>
</evidence>
<feature type="domain" description="CCD97-like C-terminal" evidence="2">
    <location>
        <begin position="117"/>
        <end position="242"/>
    </location>
</feature>
<dbReference type="PANTHER" id="PTHR31840:SF1">
    <property type="entry name" value="COILED-COIL DOMAIN-CONTAINING PROTEIN 97"/>
    <property type="match status" value="1"/>
</dbReference>
<evidence type="ECO:0000313" key="4">
    <source>
        <dbReference type="Proteomes" id="UP001419268"/>
    </source>
</evidence>
<proteinExistence type="predicted"/>
<feature type="region of interest" description="Disordered" evidence="1">
    <location>
        <begin position="75"/>
        <end position="109"/>
    </location>
</feature>
<evidence type="ECO:0000313" key="3">
    <source>
        <dbReference type="EMBL" id="KAK9094987.1"/>
    </source>
</evidence>
<protein>
    <recommendedName>
        <fullName evidence="2">CCD97-like C-terminal domain-containing protein</fullName>
    </recommendedName>
</protein>
<dbReference type="PANTHER" id="PTHR31840">
    <property type="entry name" value="COILED-COIL DOMAIN-CONTAINING PROTEIN 97"/>
    <property type="match status" value="1"/>
</dbReference>
<gene>
    <name evidence="3" type="ORF">Scep_026456</name>
</gene>
<name>A0AAP0ENC4_9MAGN</name>
<dbReference type="Pfam" id="PF09747">
    <property type="entry name" value="CCD97-like_C"/>
    <property type="match status" value="1"/>
</dbReference>
<dbReference type="AlphaFoldDB" id="A0AAP0ENC4"/>
<reference evidence="3 4" key="1">
    <citation type="submission" date="2024-01" db="EMBL/GenBank/DDBJ databases">
        <title>Genome assemblies of Stephania.</title>
        <authorList>
            <person name="Yang L."/>
        </authorList>
    </citation>
    <scope>NUCLEOTIDE SEQUENCE [LARGE SCALE GENOMIC DNA]</scope>
    <source>
        <strain evidence="3">JXDWG</strain>
        <tissue evidence="3">Leaf</tissue>
    </source>
</reference>
<dbReference type="Proteomes" id="UP001419268">
    <property type="component" value="Unassembled WGS sequence"/>
</dbReference>
<dbReference type="InterPro" id="IPR018613">
    <property type="entry name" value="Ccdc97-like"/>
</dbReference>
<feature type="compositionally biased region" description="Gly residues" evidence="1">
    <location>
        <begin position="78"/>
        <end position="95"/>
    </location>
</feature>
<accession>A0AAP0ENC4</accession>
<keyword evidence="4" id="KW-1185">Reference proteome</keyword>
<comment type="caution">
    <text evidence="3">The sequence shown here is derived from an EMBL/GenBank/DDBJ whole genome shotgun (WGS) entry which is preliminary data.</text>
</comment>